<reference evidence="2" key="1">
    <citation type="journal article" date="2019" name="Int. J. Syst. Evol. Microbiol.">
        <title>The Global Catalogue of Microorganisms (GCM) 10K type strain sequencing project: providing services to taxonomists for standard genome sequencing and annotation.</title>
        <authorList>
            <consortium name="The Broad Institute Genomics Platform"/>
            <consortium name="The Broad Institute Genome Sequencing Center for Infectious Disease"/>
            <person name="Wu L."/>
            <person name="Ma J."/>
        </authorList>
    </citation>
    <scope>NUCLEOTIDE SEQUENCE [LARGE SCALE GENOMIC DNA]</scope>
    <source>
        <strain evidence="2">JCM 30346</strain>
    </source>
</reference>
<dbReference type="RefSeq" id="WP_380747208.1">
    <property type="nucleotide sequence ID" value="NZ_JBHSRF010000004.1"/>
</dbReference>
<dbReference type="Proteomes" id="UP001596137">
    <property type="component" value="Unassembled WGS sequence"/>
</dbReference>
<sequence>MEAMIRVTGGDPVLEATDLHLWLRGERELTGLVGVVRKPPGATDLGGMIDAVVVALGSSGAGVALAQALKAWLRTRRPDVSITVKSDAGEVTLDAHNLVASDVLPILERVLRDRDA</sequence>
<proteinExistence type="predicted"/>
<organism evidence="1 2">
    <name type="scientific">Sphaerisporangium aureirubrum</name>
    <dbReference type="NCBI Taxonomy" id="1544736"/>
    <lineage>
        <taxon>Bacteria</taxon>
        <taxon>Bacillati</taxon>
        <taxon>Actinomycetota</taxon>
        <taxon>Actinomycetes</taxon>
        <taxon>Streptosporangiales</taxon>
        <taxon>Streptosporangiaceae</taxon>
        <taxon>Sphaerisporangium</taxon>
    </lineage>
</organism>
<dbReference type="EMBL" id="JBHSRF010000004">
    <property type="protein sequence ID" value="MFC6080437.1"/>
    <property type="molecule type" value="Genomic_DNA"/>
</dbReference>
<comment type="caution">
    <text evidence="1">The sequence shown here is derived from an EMBL/GenBank/DDBJ whole genome shotgun (WGS) entry which is preliminary data.</text>
</comment>
<dbReference type="Pfam" id="PF19953">
    <property type="entry name" value="EACC1"/>
    <property type="match status" value="1"/>
</dbReference>
<evidence type="ECO:0000313" key="2">
    <source>
        <dbReference type="Proteomes" id="UP001596137"/>
    </source>
</evidence>
<dbReference type="InterPro" id="IPR045428">
    <property type="entry name" value="EACC1"/>
</dbReference>
<name>A0ABW1ND43_9ACTN</name>
<protein>
    <submittedName>
        <fullName evidence="1">Uncharacterized protein</fullName>
    </submittedName>
</protein>
<accession>A0ABW1ND43</accession>
<gene>
    <name evidence="1" type="ORF">ACFP1K_04665</name>
</gene>
<evidence type="ECO:0000313" key="1">
    <source>
        <dbReference type="EMBL" id="MFC6080437.1"/>
    </source>
</evidence>
<keyword evidence="2" id="KW-1185">Reference proteome</keyword>